<keyword evidence="3" id="KW-1185">Reference proteome</keyword>
<dbReference type="Proteomes" id="UP000710849">
    <property type="component" value="Unassembled WGS sequence"/>
</dbReference>
<dbReference type="EMBL" id="RCSW01000001">
    <property type="protein sequence ID" value="KAF7954875.1"/>
    <property type="molecule type" value="Genomic_DNA"/>
</dbReference>
<feature type="compositionally biased region" description="Basic and acidic residues" evidence="1">
    <location>
        <begin position="16"/>
        <end position="33"/>
    </location>
</feature>
<comment type="caution">
    <text evidence="2">The sequence shown here is derived from an EMBL/GenBank/DDBJ whole genome shotgun (WGS) entry which is preliminary data.</text>
</comment>
<feature type="compositionally biased region" description="Low complexity" evidence="1">
    <location>
        <begin position="49"/>
        <end position="59"/>
    </location>
</feature>
<evidence type="ECO:0000313" key="3">
    <source>
        <dbReference type="Proteomes" id="UP000710849"/>
    </source>
</evidence>
<evidence type="ECO:0000256" key="1">
    <source>
        <dbReference type="SAM" id="MobiDB-lite"/>
    </source>
</evidence>
<accession>A0A9P5IZV9</accession>
<feature type="region of interest" description="Disordered" evidence="1">
    <location>
        <begin position="12"/>
        <end position="59"/>
    </location>
</feature>
<name>A0A9P5IZV9_9HELO</name>
<dbReference type="AlphaFoldDB" id="A0A9P5IZV9"/>
<dbReference type="InterPro" id="IPR038883">
    <property type="entry name" value="AN11006-like"/>
</dbReference>
<protein>
    <submittedName>
        <fullName evidence="2">Uncharacterized protein</fullName>
    </submittedName>
</protein>
<sequence>MDPLTEIVVYNDMEEVGMHEESSDTSRQREDIWSKTSAINHSEKMEPTSSSPKRSSNSSVGFLDLSLEIRRMIYDEYFIVTEPISFQIGPSSSLALHLDKNYGLHPALLRANKKIHSEAAPYLYSNPVFNLVGIPPTLLLPTTDAAFAYFLRQIGVPNTKLLRHLIVDFPEFNPCPRDCFRPGEVPMPVEGSVRILKQIHDQCTELASLKMALHGLHDFYWAFSDPSCVQNDLIATDWLHKQLQGLPFLKDIVIHLQVLELKRRDYPGWIEKSRGYGWSFKVTEYEYDLTGNKDEALNLITEAVSDQAKMEYSRNKIQRGYYIKRQTSDGGSEIDYELSYFVACCKIEEGLLQSA</sequence>
<gene>
    <name evidence="2" type="ORF">EAE97_000134</name>
</gene>
<dbReference type="GeneID" id="62143723"/>
<dbReference type="PANTHER" id="PTHR42085">
    <property type="entry name" value="F-BOX DOMAIN-CONTAINING PROTEIN"/>
    <property type="match status" value="1"/>
</dbReference>
<dbReference type="PANTHER" id="PTHR42085:SF1">
    <property type="entry name" value="F-BOX DOMAIN-CONTAINING PROTEIN"/>
    <property type="match status" value="1"/>
</dbReference>
<reference evidence="2 3" key="1">
    <citation type="journal article" date="2020" name="Genome Biol. Evol.">
        <title>Comparative genomics of Sclerotiniaceae.</title>
        <authorList>
            <person name="Valero Jimenez C.A."/>
            <person name="Steentjes M."/>
            <person name="Scholten O.E."/>
            <person name="Van Kan J.A.L."/>
        </authorList>
    </citation>
    <scope>NUCLEOTIDE SEQUENCE [LARGE SCALE GENOMIC DNA]</scope>
    <source>
        <strain evidence="2 3">MUCL 94</strain>
    </source>
</reference>
<evidence type="ECO:0000313" key="2">
    <source>
        <dbReference type="EMBL" id="KAF7954875.1"/>
    </source>
</evidence>
<proteinExistence type="predicted"/>
<dbReference type="RefSeq" id="XP_038738005.1">
    <property type="nucleotide sequence ID" value="XM_038870644.1"/>
</dbReference>
<organism evidence="2 3">
    <name type="scientific">Botrytis byssoidea</name>
    <dbReference type="NCBI Taxonomy" id="139641"/>
    <lineage>
        <taxon>Eukaryota</taxon>
        <taxon>Fungi</taxon>
        <taxon>Dikarya</taxon>
        <taxon>Ascomycota</taxon>
        <taxon>Pezizomycotina</taxon>
        <taxon>Leotiomycetes</taxon>
        <taxon>Helotiales</taxon>
        <taxon>Sclerotiniaceae</taxon>
        <taxon>Botrytis</taxon>
    </lineage>
</organism>